<evidence type="ECO:0000259" key="3">
    <source>
        <dbReference type="Pfam" id="PF03469"/>
    </source>
</evidence>
<feature type="coiled-coil region" evidence="1">
    <location>
        <begin position="146"/>
        <end position="273"/>
    </location>
</feature>
<evidence type="ECO:0000256" key="1">
    <source>
        <dbReference type="SAM" id="Coils"/>
    </source>
</evidence>
<keyword evidence="5" id="KW-1185">Reference proteome</keyword>
<dbReference type="InterPro" id="IPR005379">
    <property type="entry name" value="FDM1-5/IDN2_XH"/>
</dbReference>
<gene>
    <name evidence="4" type="ORF">RHGRI_002469</name>
</gene>
<dbReference type="InterPro" id="IPR045177">
    <property type="entry name" value="FDM1-5/IDN2"/>
</dbReference>
<feature type="compositionally biased region" description="Acidic residues" evidence="2">
    <location>
        <begin position="56"/>
        <end position="67"/>
    </location>
</feature>
<accession>A0AAV6LSR3</accession>
<feature type="compositionally biased region" description="Basic and acidic residues" evidence="2">
    <location>
        <begin position="74"/>
        <end position="84"/>
    </location>
</feature>
<evidence type="ECO:0000313" key="5">
    <source>
        <dbReference type="Proteomes" id="UP000823749"/>
    </source>
</evidence>
<comment type="caution">
    <text evidence="4">The sequence shown here is derived from an EMBL/GenBank/DDBJ whole genome shotgun (WGS) entry which is preliminary data.</text>
</comment>
<dbReference type="Pfam" id="PF03469">
    <property type="entry name" value="XH"/>
    <property type="match status" value="1"/>
</dbReference>
<proteinExistence type="predicted"/>
<dbReference type="EMBL" id="JACTNZ010000001">
    <property type="protein sequence ID" value="KAG5566922.1"/>
    <property type="molecule type" value="Genomic_DNA"/>
</dbReference>
<protein>
    <recommendedName>
        <fullName evidence="3">Factor of DNA methylation 1-5/IDN2 domain-containing protein</fullName>
    </recommendedName>
</protein>
<dbReference type="AlphaFoldDB" id="A0AAV6LSR3"/>
<feature type="domain" description="Factor of DNA methylation 1-5/IDN2" evidence="3">
    <location>
        <begin position="442"/>
        <end position="516"/>
    </location>
</feature>
<name>A0AAV6LSR3_9ERIC</name>
<keyword evidence="1" id="KW-0175">Coiled coil</keyword>
<feature type="region of interest" description="Disordered" evidence="2">
    <location>
        <begin position="595"/>
        <end position="625"/>
    </location>
</feature>
<sequence>MLFGGFRYVVEGGLGARGCGAVGKCEVFVILPLIESHTPICSSLFIDALCKDGKEEEEEEREGEEVISDMVSDDLLKEKEREGESSYGGEVRGFVHQSKRGKAYCSWTKPTAYRLDRESPTDTTEEEKVAKEPFSGKCPHIIQSVRKMTNNTVSELEEILNEHEKIAKHLEAYDIEIKNREKELEEERRKIYMDLKNREKELEEKRRNIGEAREIDKDIKNREKELEERRKIDTEKKAAEKALRLAEDRKIENKELRSRIVELQKNLQNAFTLAGKQKRGEEELCSMIFELQKKLENALRLAGERKIGEENLHRRFAELHKKLDSKKALWRKDKGNLNRRVAELQKKLKSKKALKLALKVIRKFDEDGQVGLENKMDGVVELKNETNAIHQDMKEKDEHFEHLESLISILTAKELKSNDELQEARKELINGFLDSHAYISVKKMGELDSKPFQTATKRRYVDEAATDGEVTTKRKYDEDETTDEQAVEFCSLWESYLRDPSWHPFKVIRMEGDHKQNGMLLGGFRYVAEGGLAAKGCGVVEKWDVLVPQLAELSHPPTMHVESAIQHKSIGSSFRCVPLGLKGGNVNRRPVLSSEGLTKLPMRRDHVPRGGGPSVASGDPERKGLAHQHRVGLPVLAPVPAHAHPARSGPFHAHPHDVTRSCNVGDQDKVEVLETVDREPYPALLPAWHPA</sequence>
<feature type="region of interest" description="Disordered" evidence="2">
    <location>
        <begin position="56"/>
        <end position="88"/>
    </location>
</feature>
<dbReference type="PANTHER" id="PTHR21596">
    <property type="entry name" value="RIBONUCLEASE P SUBUNIT P38"/>
    <property type="match status" value="1"/>
</dbReference>
<organism evidence="4 5">
    <name type="scientific">Rhododendron griersonianum</name>
    <dbReference type="NCBI Taxonomy" id="479676"/>
    <lineage>
        <taxon>Eukaryota</taxon>
        <taxon>Viridiplantae</taxon>
        <taxon>Streptophyta</taxon>
        <taxon>Embryophyta</taxon>
        <taxon>Tracheophyta</taxon>
        <taxon>Spermatophyta</taxon>
        <taxon>Magnoliopsida</taxon>
        <taxon>eudicotyledons</taxon>
        <taxon>Gunneridae</taxon>
        <taxon>Pentapetalae</taxon>
        <taxon>asterids</taxon>
        <taxon>Ericales</taxon>
        <taxon>Ericaceae</taxon>
        <taxon>Ericoideae</taxon>
        <taxon>Rhodoreae</taxon>
        <taxon>Rhododendron</taxon>
    </lineage>
</organism>
<reference evidence="4" key="1">
    <citation type="submission" date="2020-08" db="EMBL/GenBank/DDBJ databases">
        <title>Plant Genome Project.</title>
        <authorList>
            <person name="Zhang R.-G."/>
        </authorList>
    </citation>
    <scope>NUCLEOTIDE SEQUENCE</scope>
    <source>
        <strain evidence="4">WSP0</strain>
        <tissue evidence="4">Leaf</tissue>
    </source>
</reference>
<feature type="coiled-coil region" evidence="1">
    <location>
        <begin position="327"/>
        <end position="354"/>
    </location>
</feature>
<evidence type="ECO:0000313" key="4">
    <source>
        <dbReference type="EMBL" id="KAG5566922.1"/>
    </source>
</evidence>
<dbReference type="PANTHER" id="PTHR21596:SF65">
    <property type="entry name" value="PROTEIN INVOLVED IN DE NOVO 2-RELATED"/>
    <property type="match status" value="1"/>
</dbReference>
<evidence type="ECO:0000256" key="2">
    <source>
        <dbReference type="SAM" id="MobiDB-lite"/>
    </source>
</evidence>
<dbReference type="GO" id="GO:0080188">
    <property type="term" value="P:gene silencing by siRNA-directed DNA methylation"/>
    <property type="evidence" value="ECO:0007669"/>
    <property type="project" value="InterPro"/>
</dbReference>
<dbReference type="Proteomes" id="UP000823749">
    <property type="component" value="Chromosome 1"/>
</dbReference>